<dbReference type="GO" id="GO:0016787">
    <property type="term" value="F:hydrolase activity"/>
    <property type="evidence" value="ECO:0007669"/>
    <property type="project" value="UniProtKB-ARBA"/>
</dbReference>
<comment type="caution">
    <text evidence="1">The sequence shown here is derived from an EMBL/GenBank/DDBJ whole genome shotgun (WGS) entry which is preliminary data.</text>
</comment>
<dbReference type="Gene3D" id="3.40.720.10">
    <property type="entry name" value="Alkaline Phosphatase, subunit A"/>
    <property type="match status" value="1"/>
</dbReference>
<dbReference type="Gene3D" id="3.30.1360.180">
    <property type="match status" value="1"/>
</dbReference>
<dbReference type="PANTHER" id="PTHR10151">
    <property type="entry name" value="ECTONUCLEOTIDE PYROPHOSPHATASE/PHOSPHODIESTERASE"/>
    <property type="match status" value="1"/>
</dbReference>
<proteinExistence type="predicted"/>
<dbReference type="InterPro" id="IPR017850">
    <property type="entry name" value="Alkaline_phosphatase_core_sf"/>
</dbReference>
<dbReference type="Pfam" id="PF01663">
    <property type="entry name" value="Phosphodiest"/>
    <property type="match status" value="1"/>
</dbReference>
<reference evidence="1 2" key="1">
    <citation type="journal article" date="2018" name="Gigascience">
        <title>Genomes of trombidid mites reveal novel predicted allergens and laterally-transferred genes associated with secondary metabolism.</title>
        <authorList>
            <person name="Dong X."/>
            <person name="Chaisiri K."/>
            <person name="Xia D."/>
            <person name="Armstrong S.D."/>
            <person name="Fang Y."/>
            <person name="Donnelly M.J."/>
            <person name="Kadowaki T."/>
            <person name="McGarry J.W."/>
            <person name="Darby A.C."/>
            <person name="Makepeace B.L."/>
        </authorList>
    </citation>
    <scope>NUCLEOTIDE SEQUENCE [LARGE SCALE GENOMIC DNA]</scope>
    <source>
        <strain evidence="1">UoL-WK</strain>
    </source>
</reference>
<dbReference type="EMBL" id="NCKU01010618">
    <property type="protein sequence ID" value="RWS00743.1"/>
    <property type="molecule type" value="Genomic_DNA"/>
</dbReference>
<organism evidence="1 2">
    <name type="scientific">Dinothrombium tinctorium</name>
    <dbReference type="NCBI Taxonomy" id="1965070"/>
    <lineage>
        <taxon>Eukaryota</taxon>
        <taxon>Metazoa</taxon>
        <taxon>Ecdysozoa</taxon>
        <taxon>Arthropoda</taxon>
        <taxon>Chelicerata</taxon>
        <taxon>Arachnida</taxon>
        <taxon>Acari</taxon>
        <taxon>Acariformes</taxon>
        <taxon>Trombidiformes</taxon>
        <taxon>Prostigmata</taxon>
        <taxon>Anystina</taxon>
        <taxon>Parasitengona</taxon>
        <taxon>Trombidioidea</taxon>
        <taxon>Trombidiidae</taxon>
        <taxon>Dinothrombium</taxon>
    </lineage>
</organism>
<evidence type="ECO:0000313" key="1">
    <source>
        <dbReference type="EMBL" id="RWS00743.1"/>
    </source>
</evidence>
<protein>
    <submittedName>
        <fullName evidence="1">Ectonucleotide pyrophosphatase/phosphodiesterase family member 5-like isoform X2</fullName>
    </submittedName>
</protein>
<dbReference type="STRING" id="1965070.A0A443QCI8"/>
<dbReference type="AlphaFoldDB" id="A0A443QCI8"/>
<evidence type="ECO:0000313" key="2">
    <source>
        <dbReference type="Proteomes" id="UP000285301"/>
    </source>
</evidence>
<gene>
    <name evidence="1" type="ORF">B4U79_03149</name>
</gene>
<dbReference type="Proteomes" id="UP000285301">
    <property type="component" value="Unassembled WGS sequence"/>
</dbReference>
<dbReference type="CDD" id="cd16018">
    <property type="entry name" value="Enpp"/>
    <property type="match status" value="1"/>
</dbReference>
<dbReference type="SUPFAM" id="SSF53649">
    <property type="entry name" value="Alkaline phosphatase-like"/>
    <property type="match status" value="1"/>
</dbReference>
<dbReference type="OrthoDB" id="415411at2759"/>
<dbReference type="PANTHER" id="PTHR10151:SF120">
    <property type="entry name" value="BIS(5'-ADENOSYL)-TRIPHOSPHATASE"/>
    <property type="match status" value="1"/>
</dbReference>
<keyword evidence="2" id="KW-1185">Reference proteome</keyword>
<name>A0A443QCI8_9ACAR</name>
<accession>A0A443QCI8</accession>
<sequence>MFKFYLNGVWGRNMRSTYITKTNPNHFSIVTGYYQETHGVVGNMMFDPSFDETFIYFTKGSKWWDNGLSIPIWNANQMAAQQRFSYVSSWPGSWEAIGGQRAHFTDSFVNHLKWEKAVNKTIRLMLDKKTPVNLAILYYREPDETAHQHGPFSNETKQQIKLADKLVGYLLDSLSKSNILNDTNIMIVSDHGMAKVPFENLIDLSKITDKSLYRLFCSSPVFNVLANEGKKDLVYKMLVNASQNNHFVVYKREEVPKEYHYSNHRRILDFVIEAEEGYFFSEKKEKWFPSKYFGAHGYNNSLFSMRPIFLASGPAFKSEFTFDNVFDNVDLFPLMCEILQLNQTMFPSNGTLSNVQQFLK</sequence>
<dbReference type="InterPro" id="IPR002591">
    <property type="entry name" value="Phosphodiest/P_Trfase"/>
</dbReference>